<evidence type="ECO:0000259" key="4">
    <source>
        <dbReference type="PROSITE" id="PS51077"/>
    </source>
</evidence>
<dbReference type="KEGG" id="pacp:FAZ97_15380"/>
<dbReference type="Proteomes" id="UP000434209">
    <property type="component" value="Chromosome 2"/>
</dbReference>
<reference evidence="6 7" key="1">
    <citation type="submission" date="2019-12" db="EMBL/GenBank/DDBJ databases">
        <title>Paraburkholderia acidiphila 7Q-K02 sp. nov and Paraburkholderia acidisoli DHF22 sp. nov., two strains isolated from forest soil.</title>
        <authorList>
            <person name="Gao Z."/>
            <person name="Qiu L."/>
        </authorList>
    </citation>
    <scope>NUCLEOTIDE SEQUENCE [LARGE SCALE GENOMIC DNA]</scope>
    <source>
        <strain evidence="6 7">7Q-K02</strain>
    </source>
</reference>
<protein>
    <submittedName>
        <fullName evidence="6">Helix-turn-helix domain-containing protein</fullName>
    </submittedName>
</protein>
<dbReference type="OrthoDB" id="5401369at2"/>
<dbReference type="Pfam" id="PF01614">
    <property type="entry name" value="IclR_C"/>
    <property type="match status" value="1"/>
</dbReference>
<dbReference type="SMART" id="SM00346">
    <property type="entry name" value="HTH_ICLR"/>
    <property type="match status" value="1"/>
</dbReference>
<dbReference type="Pfam" id="PF09339">
    <property type="entry name" value="HTH_IclR"/>
    <property type="match status" value="1"/>
</dbReference>
<feature type="domain" description="IclR-ED" evidence="5">
    <location>
        <begin position="174"/>
        <end position="355"/>
    </location>
</feature>
<dbReference type="PROSITE" id="PS51078">
    <property type="entry name" value="ICLR_ED"/>
    <property type="match status" value="1"/>
</dbReference>
<dbReference type="InterPro" id="IPR005471">
    <property type="entry name" value="Tscrpt_reg_IclR_N"/>
</dbReference>
<dbReference type="GO" id="GO:0003700">
    <property type="term" value="F:DNA-binding transcription factor activity"/>
    <property type="evidence" value="ECO:0007669"/>
    <property type="project" value="TreeGrafter"/>
</dbReference>
<dbReference type="AlphaFoldDB" id="A0A7Z2G7T4"/>
<dbReference type="Gene3D" id="1.10.10.10">
    <property type="entry name" value="Winged helix-like DNA-binding domain superfamily/Winged helix DNA-binding domain"/>
    <property type="match status" value="1"/>
</dbReference>
<feature type="domain" description="HTH iclR-type" evidence="4">
    <location>
        <begin position="111"/>
        <end position="173"/>
    </location>
</feature>
<dbReference type="PANTHER" id="PTHR30136:SF35">
    <property type="entry name" value="HTH-TYPE TRANSCRIPTIONAL REGULATOR RV1719"/>
    <property type="match status" value="1"/>
</dbReference>
<dbReference type="PROSITE" id="PS51077">
    <property type="entry name" value="HTH_ICLR"/>
    <property type="match status" value="1"/>
</dbReference>
<dbReference type="InterPro" id="IPR014757">
    <property type="entry name" value="Tscrpt_reg_IclR_C"/>
</dbReference>
<evidence type="ECO:0000313" key="6">
    <source>
        <dbReference type="EMBL" id="QGZ56374.1"/>
    </source>
</evidence>
<sequence length="355" mass="38776">MLRNANRARQQRIGRCLAFCQQLGKSDAIQFKVFVVSHCVVPLKFAGIGSLTSTPVSGRPAGRFIRLTTVLNSNTVVLTYGHLGISKISSQPEKFRKDVGGRVVTKDNLYVQSLARGLDLLEAFASGGGPLSLGELAELTGLDRSASQRLAHTLVMKGYLEKAEGGRGLVLGKEILARTFDFLRNSALIERATPILEELQKETGERVDLSLFDDVHIIYALRRQSKRQTYYATLIGRRIPTFCSSGGRAMLSKLDDTQVNDILSRSTLTPLTAKTETDFGRIKEKIEEARSRNFAVAEEESLLGELALASAVLDRDGRPLGAVHIAGSCAEWTKAAFVRRFSPLAIEAARAIGGR</sequence>
<dbReference type="SUPFAM" id="SSF55781">
    <property type="entry name" value="GAF domain-like"/>
    <property type="match status" value="1"/>
</dbReference>
<organism evidence="6 7">
    <name type="scientific">Paraburkholderia acidiphila</name>
    <dbReference type="NCBI Taxonomy" id="2571747"/>
    <lineage>
        <taxon>Bacteria</taxon>
        <taxon>Pseudomonadati</taxon>
        <taxon>Pseudomonadota</taxon>
        <taxon>Betaproteobacteria</taxon>
        <taxon>Burkholderiales</taxon>
        <taxon>Burkholderiaceae</taxon>
        <taxon>Paraburkholderia</taxon>
    </lineage>
</organism>
<evidence type="ECO:0000256" key="3">
    <source>
        <dbReference type="ARBA" id="ARBA00023163"/>
    </source>
</evidence>
<dbReference type="Gene3D" id="3.30.450.40">
    <property type="match status" value="1"/>
</dbReference>
<accession>A0A7Z2G7T4</accession>
<keyword evidence="2" id="KW-0238">DNA-binding</keyword>
<evidence type="ECO:0000313" key="7">
    <source>
        <dbReference type="Proteomes" id="UP000434209"/>
    </source>
</evidence>
<dbReference type="GO" id="GO:0003677">
    <property type="term" value="F:DNA binding"/>
    <property type="evidence" value="ECO:0007669"/>
    <property type="project" value="UniProtKB-KW"/>
</dbReference>
<keyword evidence="7" id="KW-1185">Reference proteome</keyword>
<keyword evidence="1" id="KW-0805">Transcription regulation</keyword>
<proteinExistence type="predicted"/>
<dbReference type="EMBL" id="CP046910">
    <property type="protein sequence ID" value="QGZ56374.1"/>
    <property type="molecule type" value="Genomic_DNA"/>
</dbReference>
<name>A0A7Z2G7T4_9BURK</name>
<gene>
    <name evidence="6" type="ORF">FAZ97_15380</name>
</gene>
<dbReference type="GO" id="GO:0045892">
    <property type="term" value="P:negative regulation of DNA-templated transcription"/>
    <property type="evidence" value="ECO:0007669"/>
    <property type="project" value="TreeGrafter"/>
</dbReference>
<dbReference type="PANTHER" id="PTHR30136">
    <property type="entry name" value="HELIX-TURN-HELIX TRANSCRIPTIONAL REGULATOR, ICLR FAMILY"/>
    <property type="match status" value="1"/>
</dbReference>
<evidence type="ECO:0000256" key="2">
    <source>
        <dbReference type="ARBA" id="ARBA00023125"/>
    </source>
</evidence>
<keyword evidence="3" id="KW-0804">Transcription</keyword>
<evidence type="ECO:0000259" key="5">
    <source>
        <dbReference type="PROSITE" id="PS51078"/>
    </source>
</evidence>
<evidence type="ECO:0000256" key="1">
    <source>
        <dbReference type="ARBA" id="ARBA00023015"/>
    </source>
</evidence>
<dbReference type="InterPro" id="IPR036390">
    <property type="entry name" value="WH_DNA-bd_sf"/>
</dbReference>
<dbReference type="InterPro" id="IPR036388">
    <property type="entry name" value="WH-like_DNA-bd_sf"/>
</dbReference>
<dbReference type="InterPro" id="IPR050707">
    <property type="entry name" value="HTH_MetabolicPath_Reg"/>
</dbReference>
<dbReference type="SUPFAM" id="SSF46785">
    <property type="entry name" value="Winged helix' DNA-binding domain"/>
    <property type="match status" value="1"/>
</dbReference>
<dbReference type="InterPro" id="IPR029016">
    <property type="entry name" value="GAF-like_dom_sf"/>
</dbReference>